<keyword evidence="11 18" id="KW-0756">Sterol biosynthesis</keyword>
<keyword evidence="5 18" id="KW-0812">Transmembrane</keyword>
<evidence type="ECO:0000256" key="10">
    <source>
        <dbReference type="ARBA" id="ARBA00023002"/>
    </source>
</evidence>
<feature type="transmembrane region" description="Helical" evidence="18">
    <location>
        <begin position="119"/>
        <end position="135"/>
    </location>
</feature>
<evidence type="ECO:0000256" key="5">
    <source>
        <dbReference type="ARBA" id="ARBA00022692"/>
    </source>
</evidence>
<feature type="transmembrane region" description="Helical" evidence="18">
    <location>
        <begin position="265"/>
        <end position="287"/>
    </location>
</feature>
<evidence type="ECO:0000256" key="7">
    <source>
        <dbReference type="ARBA" id="ARBA00022857"/>
    </source>
</evidence>
<keyword evidence="6" id="KW-0152">Cholesterol biosynthesis</keyword>
<dbReference type="PANTHER" id="PTHR21257">
    <property type="entry name" value="DELTA(14)-STEROL REDUCTASE"/>
    <property type="match status" value="1"/>
</dbReference>
<keyword evidence="8 18" id="KW-0752">Steroid biosynthesis</keyword>
<dbReference type="EMBL" id="ML737114">
    <property type="protein sequence ID" value="KAE8346990.1"/>
    <property type="molecule type" value="Genomic_DNA"/>
</dbReference>
<name>A0A5N6YTQ4_9EURO</name>
<dbReference type="GO" id="GO:0006695">
    <property type="term" value="P:cholesterol biosynthetic process"/>
    <property type="evidence" value="ECO:0007669"/>
    <property type="project" value="UniProtKB-KW"/>
</dbReference>
<dbReference type="GO" id="GO:0047598">
    <property type="term" value="F:7-dehydrocholesterol reductase activity"/>
    <property type="evidence" value="ECO:0007669"/>
    <property type="project" value="UniProtKB-EC"/>
</dbReference>
<feature type="transmembrane region" description="Helical" evidence="18">
    <location>
        <begin position="84"/>
        <end position="107"/>
    </location>
</feature>
<evidence type="ECO:0000256" key="2">
    <source>
        <dbReference type="ARBA" id="ARBA00005402"/>
    </source>
</evidence>
<keyword evidence="4" id="KW-0153">Cholesterol metabolism</keyword>
<evidence type="ECO:0000256" key="6">
    <source>
        <dbReference type="ARBA" id="ARBA00022778"/>
    </source>
</evidence>
<feature type="transmembrane region" description="Helical" evidence="18">
    <location>
        <begin position="341"/>
        <end position="361"/>
    </location>
</feature>
<dbReference type="GO" id="GO:0005789">
    <property type="term" value="C:endoplasmic reticulum membrane"/>
    <property type="evidence" value="ECO:0007669"/>
    <property type="project" value="TreeGrafter"/>
</dbReference>
<dbReference type="Gene3D" id="1.20.120.1630">
    <property type="match status" value="1"/>
</dbReference>
<feature type="transmembrane region" description="Helical" evidence="18">
    <location>
        <begin position="235"/>
        <end position="253"/>
    </location>
</feature>
<organism evidence="19">
    <name type="scientific">Aspergillus arachidicola</name>
    <dbReference type="NCBI Taxonomy" id="656916"/>
    <lineage>
        <taxon>Eukaryota</taxon>
        <taxon>Fungi</taxon>
        <taxon>Dikarya</taxon>
        <taxon>Ascomycota</taxon>
        <taxon>Pezizomycotina</taxon>
        <taxon>Eurotiomycetes</taxon>
        <taxon>Eurotiomycetidae</taxon>
        <taxon>Eurotiales</taxon>
        <taxon>Aspergillaceae</taxon>
        <taxon>Aspergillus</taxon>
        <taxon>Aspergillus subgen. Circumdati</taxon>
    </lineage>
</organism>
<dbReference type="GO" id="GO:0016132">
    <property type="term" value="P:brassinosteroid biosynthetic process"/>
    <property type="evidence" value="ECO:0007669"/>
    <property type="project" value="TreeGrafter"/>
</dbReference>
<keyword evidence="13 18" id="KW-0472">Membrane</keyword>
<evidence type="ECO:0000256" key="1">
    <source>
        <dbReference type="ARBA" id="ARBA00004141"/>
    </source>
</evidence>
<evidence type="ECO:0000256" key="14">
    <source>
        <dbReference type="ARBA" id="ARBA00023166"/>
    </source>
</evidence>
<dbReference type="Pfam" id="PF01222">
    <property type="entry name" value="ERG4_ERG24"/>
    <property type="match status" value="1"/>
</dbReference>
<comment type="similarity">
    <text evidence="2 18">Belongs to the ERG4/ERG24 family.</text>
</comment>
<evidence type="ECO:0000256" key="4">
    <source>
        <dbReference type="ARBA" id="ARBA00022548"/>
    </source>
</evidence>
<keyword evidence="7" id="KW-0521">NADP</keyword>
<evidence type="ECO:0000256" key="17">
    <source>
        <dbReference type="ARBA" id="ARBA00042688"/>
    </source>
</evidence>
<keyword evidence="12 18" id="KW-0443">Lipid metabolism</keyword>
<sequence length="408" mass="46619">MLNLFLILFLPAIFGIWWIALEFYDYPTILLCRYQPPSLPVAFYFATWIAFQATLYTILPGSISMGQPTPAGERLSYRLNGFKCWLVSVLTILLLWAAGVIDLHFIALNWGDFLSASTYYAWTLAILAVFKAHLAPSHLMDRKFSGNLFTDMYNGIELHPRIGEYWDVKLFHNGHCAMTGWTLIDLSFIALQYQKYGFITNSIVIVSLLRALVSVDFLWNEDWYLRSIDICEEPFGFYFAFGSGFFLHFMYTLQSQYLIQYPVSVSPGTAFFLLLLGGTGYVIYYLASDQKNTVRKTGGDCVVAGERAKCIKAQFVTKDGVIQENLLIYSGLWGIVRHPNYVGALLMTLAMGGVCGFDCLLPWTESIFATIFLTMRSLRDDTKCARKYGHQWNLYREKVRWNLLPGVF</sequence>
<dbReference type="AlphaFoldDB" id="A0A5N6YTQ4"/>
<accession>A0A5N6YTQ4</accession>
<dbReference type="OrthoDB" id="5326588at2759"/>
<dbReference type="PANTHER" id="PTHR21257:SF38">
    <property type="entry name" value="7-DEHYDROCHOLESTEROL REDUCTASE"/>
    <property type="match status" value="1"/>
</dbReference>
<proteinExistence type="inferred from homology"/>
<gene>
    <name evidence="19" type="ORF">BDV24DRAFT_147124</name>
</gene>
<comment type="subcellular location">
    <subcellularLocation>
        <location evidence="1">Membrane</location>
        <topology evidence="1">Multi-pass membrane protein</topology>
    </subcellularLocation>
</comment>
<evidence type="ECO:0000313" key="19">
    <source>
        <dbReference type="EMBL" id="KAE8346990.1"/>
    </source>
</evidence>
<keyword evidence="15 18" id="KW-0753">Steroid metabolism</keyword>
<evidence type="ECO:0000256" key="15">
    <source>
        <dbReference type="ARBA" id="ARBA00023221"/>
    </source>
</evidence>
<feature type="transmembrane region" description="Helical" evidence="18">
    <location>
        <begin position="41"/>
        <end position="63"/>
    </location>
</feature>
<keyword evidence="10 18" id="KW-0560">Oxidoreductase</keyword>
<feature type="transmembrane region" description="Helical" evidence="18">
    <location>
        <begin position="5"/>
        <end position="21"/>
    </location>
</feature>
<evidence type="ECO:0000256" key="9">
    <source>
        <dbReference type="ARBA" id="ARBA00022989"/>
    </source>
</evidence>
<dbReference type="EC" id="1.3.1.21" evidence="16"/>
<evidence type="ECO:0000256" key="12">
    <source>
        <dbReference type="ARBA" id="ARBA00023098"/>
    </source>
</evidence>
<evidence type="ECO:0000256" key="8">
    <source>
        <dbReference type="ARBA" id="ARBA00022955"/>
    </source>
</evidence>
<evidence type="ECO:0000256" key="11">
    <source>
        <dbReference type="ARBA" id="ARBA00023011"/>
    </source>
</evidence>
<dbReference type="InterPro" id="IPR001171">
    <property type="entry name" value="ERG24_DHCR-like"/>
</dbReference>
<reference evidence="19" key="1">
    <citation type="submission" date="2019-04" db="EMBL/GenBank/DDBJ databases">
        <title>Friends and foes A comparative genomics study of 23 Aspergillus species from section Flavi.</title>
        <authorList>
            <consortium name="DOE Joint Genome Institute"/>
            <person name="Kjaerbolling I."/>
            <person name="Vesth T."/>
            <person name="Frisvad J.C."/>
            <person name="Nybo J.L."/>
            <person name="Theobald S."/>
            <person name="Kildgaard S."/>
            <person name="Isbrandt T."/>
            <person name="Kuo A."/>
            <person name="Sato A."/>
            <person name="Lyhne E.K."/>
            <person name="Kogle M.E."/>
            <person name="Wiebenga A."/>
            <person name="Kun R.S."/>
            <person name="Lubbers R.J."/>
            <person name="Makela M.R."/>
            <person name="Barry K."/>
            <person name="Chovatia M."/>
            <person name="Clum A."/>
            <person name="Daum C."/>
            <person name="Haridas S."/>
            <person name="He G."/>
            <person name="LaButti K."/>
            <person name="Lipzen A."/>
            <person name="Mondo S."/>
            <person name="Riley R."/>
            <person name="Salamov A."/>
            <person name="Simmons B.A."/>
            <person name="Magnuson J.K."/>
            <person name="Henrissat B."/>
            <person name="Mortensen U.H."/>
            <person name="Larsen T.O."/>
            <person name="Devries R.P."/>
            <person name="Grigoriev I.V."/>
            <person name="Machida M."/>
            <person name="Baker S.E."/>
            <person name="Andersen M.R."/>
        </authorList>
    </citation>
    <scope>NUCLEOTIDE SEQUENCE</scope>
    <source>
        <strain evidence="19">CBS 117612</strain>
    </source>
</reference>
<protein>
    <recommendedName>
        <fullName evidence="16">7-dehydrocholesterol reductase</fullName>
        <ecNumber evidence="16">1.3.1.21</ecNumber>
    </recommendedName>
    <alternativeName>
        <fullName evidence="17">Sterol Delta(7)-reductase</fullName>
    </alternativeName>
</protein>
<dbReference type="Proteomes" id="UP000325558">
    <property type="component" value="Unassembled WGS sequence"/>
</dbReference>
<evidence type="ECO:0000256" key="13">
    <source>
        <dbReference type="ARBA" id="ARBA00023136"/>
    </source>
</evidence>
<keyword evidence="14 18" id="KW-1207">Sterol metabolism</keyword>
<keyword evidence="9 18" id="KW-1133">Transmembrane helix</keyword>
<evidence type="ECO:0000256" key="3">
    <source>
        <dbReference type="ARBA" id="ARBA00022516"/>
    </source>
</evidence>
<evidence type="ECO:0000256" key="18">
    <source>
        <dbReference type="RuleBase" id="RU369120"/>
    </source>
</evidence>
<keyword evidence="3 18" id="KW-0444">Lipid biosynthesis</keyword>
<evidence type="ECO:0000256" key="16">
    <source>
        <dbReference type="ARBA" id="ARBA00038851"/>
    </source>
</evidence>